<sequence length="272" mass="30574">MRKTILVLLISGLFLLSLAFALSAQARVAIGSRSEEVKAIQEILKSDPEVYPEGYVTGYFGPLTEKAIKKLQKKCGLPETGVIDEATEKCIYPIGYQIKITFPNGGEVWDKSQIWTITWQVMPPLETTTPSQEGVKIRPFWAKVSIDLFKKTEASTVFVRHIATTNLFDQSYSWKIASNIPNSKDYIIRISSGPGVGPIWYREKAGQELPSPGEIWPVPPRPYYIVWDESDEPFEITGEVKPVPNLEEVISILEKMLAELQRAINLLKGMSQ</sequence>
<evidence type="ECO:0000313" key="6">
    <source>
        <dbReference type="EMBL" id="PJB99714.1"/>
    </source>
</evidence>
<dbReference type="Proteomes" id="UP000228875">
    <property type="component" value="Unassembled WGS sequence"/>
</dbReference>
<accession>A0A2M8DNL1</accession>
<evidence type="ECO:0000313" key="7">
    <source>
        <dbReference type="Proteomes" id="UP000228875"/>
    </source>
</evidence>
<dbReference type="AlphaFoldDB" id="A0A2M8DNL1"/>
<evidence type="ECO:0000256" key="3">
    <source>
        <dbReference type="SAM" id="SignalP"/>
    </source>
</evidence>
<name>A0A2M8DNL1_9BACT</name>
<dbReference type="Gene3D" id="1.10.101.10">
    <property type="entry name" value="PGBD-like superfamily/PGBD"/>
    <property type="match status" value="1"/>
</dbReference>
<feature type="domain" description="Yeast cell wall synthesis Kre9/Knh1-like N-terminal" evidence="5">
    <location>
        <begin position="103"/>
        <end position="193"/>
    </location>
</feature>
<keyword evidence="1 3" id="KW-0732">Signal</keyword>
<dbReference type="Pfam" id="PF10342">
    <property type="entry name" value="Kre9_KNH"/>
    <property type="match status" value="1"/>
</dbReference>
<organism evidence="6 7">
    <name type="scientific">Candidatus Nealsonbacteria bacterium CG_4_9_14_0_8_um_filter_35_12</name>
    <dbReference type="NCBI Taxonomy" id="1974692"/>
    <lineage>
        <taxon>Bacteria</taxon>
        <taxon>Candidatus Nealsoniibacteriota</taxon>
    </lineage>
</organism>
<dbReference type="Pfam" id="PF01471">
    <property type="entry name" value="PG_binding_1"/>
    <property type="match status" value="1"/>
</dbReference>
<dbReference type="InterPro" id="IPR036365">
    <property type="entry name" value="PGBD-like_sf"/>
</dbReference>
<dbReference type="InterPro" id="IPR002477">
    <property type="entry name" value="Peptidoglycan-bd-like"/>
</dbReference>
<gene>
    <name evidence="6" type="ORF">CO077_00275</name>
</gene>
<keyword evidence="2" id="KW-0175">Coiled coil</keyword>
<dbReference type="SUPFAM" id="SSF47090">
    <property type="entry name" value="PGBD-like"/>
    <property type="match status" value="1"/>
</dbReference>
<evidence type="ECO:0000259" key="4">
    <source>
        <dbReference type="Pfam" id="PF01471"/>
    </source>
</evidence>
<evidence type="ECO:0000259" key="5">
    <source>
        <dbReference type="Pfam" id="PF10342"/>
    </source>
</evidence>
<comment type="caution">
    <text evidence="6">The sequence shown here is derived from an EMBL/GenBank/DDBJ whole genome shotgun (WGS) entry which is preliminary data.</text>
</comment>
<evidence type="ECO:0000256" key="1">
    <source>
        <dbReference type="ARBA" id="ARBA00022729"/>
    </source>
</evidence>
<feature type="chain" id="PRO_5014941673" evidence="3">
    <location>
        <begin position="27"/>
        <end position="272"/>
    </location>
</feature>
<proteinExistence type="predicted"/>
<reference evidence="7" key="1">
    <citation type="submission" date="2017-09" db="EMBL/GenBank/DDBJ databases">
        <title>Depth-based differentiation of microbial function through sediment-hosted aquifers and enrichment of novel symbionts in the deep terrestrial subsurface.</title>
        <authorList>
            <person name="Probst A.J."/>
            <person name="Ladd B."/>
            <person name="Jarett J.K."/>
            <person name="Geller-Mcgrath D.E."/>
            <person name="Sieber C.M.K."/>
            <person name="Emerson J.B."/>
            <person name="Anantharaman K."/>
            <person name="Thomas B.C."/>
            <person name="Malmstrom R."/>
            <person name="Stieglmeier M."/>
            <person name="Klingl A."/>
            <person name="Woyke T."/>
            <person name="Ryan C.M."/>
            <person name="Banfield J.F."/>
        </authorList>
    </citation>
    <scope>NUCLEOTIDE SEQUENCE [LARGE SCALE GENOMIC DNA]</scope>
</reference>
<feature type="domain" description="Peptidoglycan binding-like" evidence="4">
    <location>
        <begin position="33"/>
        <end position="88"/>
    </location>
</feature>
<feature type="signal peptide" evidence="3">
    <location>
        <begin position="1"/>
        <end position="26"/>
    </location>
</feature>
<evidence type="ECO:0000256" key="2">
    <source>
        <dbReference type="SAM" id="Coils"/>
    </source>
</evidence>
<protein>
    <submittedName>
        <fullName evidence="6">Uncharacterized protein</fullName>
    </submittedName>
</protein>
<dbReference type="InterPro" id="IPR036366">
    <property type="entry name" value="PGBDSf"/>
</dbReference>
<dbReference type="InterPro" id="IPR018466">
    <property type="entry name" value="Kre9/Knh1-like_N"/>
</dbReference>
<feature type="coiled-coil region" evidence="2">
    <location>
        <begin position="243"/>
        <end position="270"/>
    </location>
</feature>
<dbReference type="EMBL" id="PFTB01000007">
    <property type="protein sequence ID" value="PJB99714.1"/>
    <property type="molecule type" value="Genomic_DNA"/>
</dbReference>